<evidence type="ECO:0000313" key="2">
    <source>
        <dbReference type="Proteomes" id="UP000006036"/>
    </source>
</evidence>
<dbReference type="EMBL" id="AP012492">
    <property type="protein sequence ID" value="BAM31891.1"/>
    <property type="molecule type" value="Genomic_DNA"/>
</dbReference>
<dbReference type="InterPro" id="IPR029063">
    <property type="entry name" value="SAM-dependent_MTases_sf"/>
</dbReference>
<dbReference type="SUPFAM" id="SSF53335">
    <property type="entry name" value="S-adenosyl-L-methionine-dependent methyltransferases"/>
    <property type="match status" value="1"/>
</dbReference>
<dbReference type="KEGG" id="hcb:HCBAA847_0649"/>
<gene>
    <name evidence="1" type="ORF">HCBAA847_0649</name>
</gene>
<dbReference type="Gene3D" id="3.40.50.150">
    <property type="entry name" value="Vaccinia Virus protein VP39"/>
    <property type="match status" value="1"/>
</dbReference>
<organism evidence="1 2">
    <name type="scientific">Helicobacter cinaedi CCUG 18818 = ATCC BAA-847</name>
    <dbReference type="NCBI Taxonomy" id="537971"/>
    <lineage>
        <taxon>Bacteria</taxon>
        <taxon>Pseudomonadati</taxon>
        <taxon>Campylobacterota</taxon>
        <taxon>Epsilonproteobacteria</taxon>
        <taxon>Campylobacterales</taxon>
        <taxon>Helicobacteraceae</taxon>
        <taxon>Helicobacter</taxon>
    </lineage>
</organism>
<evidence type="ECO:0000313" key="1">
    <source>
        <dbReference type="EMBL" id="BAM31891.1"/>
    </source>
</evidence>
<dbReference type="Proteomes" id="UP000006036">
    <property type="component" value="Chromosome 1"/>
</dbReference>
<name>A0AAI8MMC0_9HELI</name>
<dbReference type="RefSeq" id="WP_015453332.1">
    <property type="nucleotide sequence ID" value="NC_020555.1"/>
</dbReference>
<proteinExistence type="predicted"/>
<sequence length="55" mass="6420">MQSVGIEAMVCENIFDFRPQQKFDLVIATHILEHLPKERLIEILAHFKNDILKEG</sequence>
<protein>
    <submittedName>
        <fullName evidence="1">Uncharacterized protein</fullName>
    </submittedName>
</protein>
<reference evidence="1 2" key="1">
    <citation type="journal article" date="2012" name="J. Bacteriol.">
        <title>Complete Genome Sequence of Helicobacter cinaedi Type Strain ATCC BAA-847.</title>
        <authorList>
            <person name="Miyoshi-Akiyama T."/>
            <person name="Takeshita N."/>
            <person name="Ohmagari N."/>
            <person name="Kirikae T."/>
        </authorList>
    </citation>
    <scope>NUCLEOTIDE SEQUENCE [LARGE SCALE GENOMIC DNA]</scope>
    <source>
        <strain evidence="1 2">ATCC BAA-847</strain>
    </source>
</reference>
<dbReference type="AlphaFoldDB" id="A0AAI8MMC0"/>
<accession>A0AAI8MMC0</accession>